<accession>A0A4C1SDE9</accession>
<dbReference type="EMBL" id="BGZK01003272">
    <property type="protein sequence ID" value="GBO99416.1"/>
    <property type="molecule type" value="Genomic_DNA"/>
</dbReference>
<keyword evidence="2" id="KW-1185">Reference proteome</keyword>
<dbReference type="AlphaFoldDB" id="A0A4C1SDE9"/>
<comment type="caution">
    <text evidence="1">The sequence shown here is derived from an EMBL/GenBank/DDBJ whole genome shotgun (WGS) entry which is preliminary data.</text>
</comment>
<gene>
    <name evidence="1" type="ORF">EVAR_93378_1</name>
</gene>
<evidence type="ECO:0000313" key="1">
    <source>
        <dbReference type="EMBL" id="GBO99416.1"/>
    </source>
</evidence>
<name>A0A4C1SDE9_EUMVA</name>
<proteinExistence type="predicted"/>
<sequence>MTLSDIYTSAAPAFARTMDRALVRSRAYLGSLFRDRRIHIRDDFVREPTAPASEYSRYQLRQSGSTVLNRQNEKCAGLTDEIPLSQNTASPLDFYDIRSMPFERHRRSSVTSTRLSVHLMRGQPILRRSVCARRSKPLFSVDNGSSNHVACPLTLKFPDPVINVGQSDFSADFLVTRFISIKPELLFPCESDIARGQTKDHAYKEYFGQLQHSLFSSRGACAARDGVLSHWGQLLRSSSSVPRWSLA</sequence>
<reference evidence="1 2" key="1">
    <citation type="journal article" date="2019" name="Commun. Biol.">
        <title>The bagworm genome reveals a unique fibroin gene that provides high tensile strength.</title>
        <authorList>
            <person name="Kono N."/>
            <person name="Nakamura H."/>
            <person name="Ohtoshi R."/>
            <person name="Tomita M."/>
            <person name="Numata K."/>
            <person name="Arakawa K."/>
        </authorList>
    </citation>
    <scope>NUCLEOTIDE SEQUENCE [LARGE SCALE GENOMIC DNA]</scope>
</reference>
<organism evidence="1 2">
    <name type="scientific">Eumeta variegata</name>
    <name type="common">Bagworm moth</name>
    <name type="synonym">Eumeta japonica</name>
    <dbReference type="NCBI Taxonomy" id="151549"/>
    <lineage>
        <taxon>Eukaryota</taxon>
        <taxon>Metazoa</taxon>
        <taxon>Ecdysozoa</taxon>
        <taxon>Arthropoda</taxon>
        <taxon>Hexapoda</taxon>
        <taxon>Insecta</taxon>
        <taxon>Pterygota</taxon>
        <taxon>Neoptera</taxon>
        <taxon>Endopterygota</taxon>
        <taxon>Lepidoptera</taxon>
        <taxon>Glossata</taxon>
        <taxon>Ditrysia</taxon>
        <taxon>Tineoidea</taxon>
        <taxon>Psychidae</taxon>
        <taxon>Oiketicinae</taxon>
        <taxon>Eumeta</taxon>
    </lineage>
</organism>
<dbReference type="Proteomes" id="UP000299102">
    <property type="component" value="Unassembled WGS sequence"/>
</dbReference>
<protein>
    <submittedName>
        <fullName evidence="1">Uncharacterized protein</fullName>
    </submittedName>
</protein>
<evidence type="ECO:0000313" key="2">
    <source>
        <dbReference type="Proteomes" id="UP000299102"/>
    </source>
</evidence>